<organism evidence="1 2">
    <name type="scientific">Microbispora triticiradicis</name>
    <dbReference type="NCBI Taxonomy" id="2200763"/>
    <lineage>
        <taxon>Bacteria</taxon>
        <taxon>Bacillati</taxon>
        <taxon>Actinomycetota</taxon>
        <taxon>Actinomycetes</taxon>
        <taxon>Streptosporangiales</taxon>
        <taxon>Streptosporangiaceae</taxon>
        <taxon>Microbispora</taxon>
    </lineage>
</organism>
<evidence type="ECO:0000313" key="1">
    <source>
        <dbReference type="EMBL" id="RGA03661.1"/>
    </source>
</evidence>
<dbReference type="RefSeq" id="WP_111700952.1">
    <property type="nucleotide sequence ID" value="NZ_QFZU02000072.1"/>
</dbReference>
<comment type="caution">
    <text evidence="1">The sequence shown here is derived from an EMBL/GenBank/DDBJ whole genome shotgun (WGS) entry which is preliminary data.</text>
</comment>
<keyword evidence="2" id="KW-1185">Reference proteome</keyword>
<reference evidence="1 2" key="1">
    <citation type="submission" date="2018-08" db="EMBL/GenBank/DDBJ databases">
        <title>Microbispora. triticiradicis sp. nov., a novel actinomycete isolated from the root of wheat (Triticum aestivum L.)).</title>
        <authorList>
            <person name="Han C."/>
        </authorList>
    </citation>
    <scope>NUCLEOTIDE SEQUENCE [LARGE SCALE GENOMIC DNA]</scope>
    <source>
        <strain evidence="1 2">NEAU-HRDPA2-9</strain>
    </source>
</reference>
<evidence type="ECO:0000313" key="2">
    <source>
        <dbReference type="Proteomes" id="UP000262538"/>
    </source>
</evidence>
<gene>
    <name evidence="1" type="ORF">DI270_017370</name>
</gene>
<dbReference type="Proteomes" id="UP000262538">
    <property type="component" value="Unassembled WGS sequence"/>
</dbReference>
<protein>
    <submittedName>
        <fullName evidence="1">Uncharacterized protein</fullName>
    </submittedName>
</protein>
<dbReference type="EMBL" id="QFZU02000072">
    <property type="protein sequence ID" value="RGA03661.1"/>
    <property type="molecule type" value="Genomic_DNA"/>
</dbReference>
<name>A0ABX9LJ54_9ACTN</name>
<sequence>MRNYTVIRGVFCWITRHKDGTGNWQPLHHTAHPGDVLTLGEVDAVRGLEAGILAPVEDAEEAAAAVAADTGLVSDEELAHMKVEEITAYLVQHPDEARRVWEAERRRAKPRATVLQATGIEPDIEQH</sequence>
<proteinExistence type="predicted"/>
<accession>A0ABX9LJ54</accession>